<comment type="caution">
    <text evidence="1">The sequence shown here is derived from an EMBL/GenBank/DDBJ whole genome shotgun (WGS) entry which is preliminary data.</text>
</comment>
<gene>
    <name evidence="1" type="ORF">GPA24_14070</name>
</gene>
<evidence type="ECO:0008006" key="3">
    <source>
        <dbReference type="Google" id="ProtNLM"/>
    </source>
</evidence>
<proteinExistence type="predicted"/>
<sequence>MKPSPITFVDLKFLRVHVEADFHGEAKPADAFDFDGALLAWSLNHGQREDGSWWIAVGFATNDGTDGPNCPYKIDMQAIGVFEVSESVDAGIREELVFENGAALVYGAIRDMVSTITARSISGPLMLPTPTFVGSFAEHRGKLAEIQSGKNARCSFD</sequence>
<dbReference type="RefSeq" id="WP_169203199.1">
    <property type="nucleotide sequence ID" value="NZ_CP059467.1"/>
</dbReference>
<reference evidence="1 2" key="1">
    <citation type="submission" date="2019-12" db="EMBL/GenBank/DDBJ databases">
        <title>Comparative genomics gives insights into the taxonomy of the Azoarcus-Aromatoleum group and reveals separate origins of nif in the plant-associated Azoarcus and non-plant-associated Aromatoleum sub-groups.</title>
        <authorList>
            <person name="Lafos M."/>
            <person name="Maluk M."/>
            <person name="Batista M."/>
            <person name="Junghare M."/>
            <person name="Carmona M."/>
            <person name="Faoro H."/>
            <person name="Cruz L.M."/>
            <person name="Battistoni F."/>
            <person name="De Souza E."/>
            <person name="Pedrosa F."/>
            <person name="Chen W.-M."/>
            <person name="Poole P.S."/>
            <person name="Dixon R.A."/>
            <person name="James E.K."/>
        </authorList>
    </citation>
    <scope>NUCLEOTIDE SEQUENCE [LARGE SCALE GENOMIC DNA]</scope>
    <source>
        <strain evidence="1 2">PbN1</strain>
    </source>
</reference>
<evidence type="ECO:0000313" key="2">
    <source>
        <dbReference type="Proteomes" id="UP000633943"/>
    </source>
</evidence>
<evidence type="ECO:0000313" key="1">
    <source>
        <dbReference type="EMBL" id="NMG16650.1"/>
    </source>
</evidence>
<dbReference type="EMBL" id="WTVP01000042">
    <property type="protein sequence ID" value="NMG16650.1"/>
    <property type="molecule type" value="Genomic_DNA"/>
</dbReference>
<name>A0ABX1NXA9_9RHOO</name>
<protein>
    <recommendedName>
        <fullName evidence="3">Preprotein translocase subunit SecB</fullName>
    </recommendedName>
</protein>
<accession>A0ABX1NXA9</accession>
<dbReference type="Proteomes" id="UP000633943">
    <property type="component" value="Unassembled WGS sequence"/>
</dbReference>
<dbReference type="SUPFAM" id="SSF54611">
    <property type="entry name" value="SecB-like"/>
    <property type="match status" value="1"/>
</dbReference>
<organism evidence="1 2">
    <name type="scientific">Aromatoleum bremense</name>
    <dbReference type="NCBI Taxonomy" id="76115"/>
    <lineage>
        <taxon>Bacteria</taxon>
        <taxon>Pseudomonadati</taxon>
        <taxon>Pseudomonadota</taxon>
        <taxon>Betaproteobacteria</taxon>
        <taxon>Rhodocyclales</taxon>
        <taxon>Rhodocyclaceae</taxon>
        <taxon>Aromatoleum</taxon>
    </lineage>
</organism>
<dbReference type="Gene3D" id="3.10.420.10">
    <property type="entry name" value="SecB-like"/>
    <property type="match status" value="1"/>
</dbReference>
<keyword evidence="2" id="KW-1185">Reference proteome</keyword>
<dbReference type="InterPro" id="IPR035958">
    <property type="entry name" value="SecB-like_sf"/>
</dbReference>